<protein>
    <submittedName>
        <fullName evidence="3">Stage III sporulation protein AF</fullName>
    </submittedName>
</protein>
<reference evidence="3" key="2">
    <citation type="submission" date="2020-02" db="EMBL/GenBank/DDBJ databases">
        <authorList>
            <person name="Littmann E."/>
            <person name="Sorbara M."/>
        </authorList>
    </citation>
    <scope>NUCLEOTIDE SEQUENCE</scope>
    <source>
        <strain evidence="3">MSK.17.11</strain>
        <strain evidence="2">MSK.17.38</strain>
    </source>
</reference>
<dbReference type="InterPro" id="IPR014194">
    <property type="entry name" value="Spore_III_AE"/>
</dbReference>
<feature type="transmembrane region" description="Helical" evidence="1">
    <location>
        <begin position="232"/>
        <end position="255"/>
    </location>
</feature>
<feature type="transmembrane region" description="Helical" evidence="1">
    <location>
        <begin position="99"/>
        <end position="119"/>
    </location>
</feature>
<evidence type="ECO:0000313" key="3">
    <source>
        <dbReference type="EMBL" id="NVH57228.1"/>
    </source>
</evidence>
<dbReference type="EMBL" id="JAAIUO010000001">
    <property type="protein sequence ID" value="NSK13643.1"/>
    <property type="molecule type" value="Genomic_DNA"/>
</dbReference>
<keyword evidence="4" id="KW-1185">Reference proteome</keyword>
<evidence type="ECO:0000256" key="1">
    <source>
        <dbReference type="SAM" id="Phobius"/>
    </source>
</evidence>
<dbReference type="RefSeq" id="WP_101694403.1">
    <property type="nucleotide sequence ID" value="NZ_JAAITX010000001.1"/>
</dbReference>
<keyword evidence="1" id="KW-1133">Transmembrane helix</keyword>
<keyword evidence="1" id="KW-0812">Transmembrane</keyword>
<dbReference type="Proteomes" id="UP000701680">
    <property type="component" value="Unassembled WGS sequence"/>
</dbReference>
<dbReference type="AlphaFoldDB" id="A0A850HB92"/>
<evidence type="ECO:0000313" key="2">
    <source>
        <dbReference type="EMBL" id="NSK13643.1"/>
    </source>
</evidence>
<accession>A0A850HB92</accession>
<feature type="transmembrane region" description="Helical" evidence="1">
    <location>
        <begin position="131"/>
        <end position="152"/>
    </location>
</feature>
<dbReference type="EMBL" id="JAAITX010000001">
    <property type="protein sequence ID" value="NVH57228.1"/>
    <property type="molecule type" value="Genomic_DNA"/>
</dbReference>
<reference evidence="4 5" key="1">
    <citation type="journal article" date="2020" name="Cell Host Microbe">
        <title>Functional and Genomic Variation between Human-Derived Isolates of Lachnospiraceae Reveals Inter- and Intra-Species Diversity.</title>
        <authorList>
            <person name="Sorbara M.T."/>
            <person name="Littmann E.R."/>
            <person name="Fontana E."/>
            <person name="Moody T.U."/>
            <person name="Kohout C.E."/>
            <person name="Gjonbalaj M."/>
            <person name="Eaton V."/>
            <person name="Seok R."/>
            <person name="Leiner I.M."/>
            <person name="Pamer E.G."/>
        </authorList>
    </citation>
    <scope>NUCLEOTIDE SEQUENCE [LARGE SCALE GENOMIC DNA]</scope>
    <source>
        <strain evidence="3 4">MSK.17.11</strain>
        <strain evidence="2 5">MSK.17.38</strain>
    </source>
</reference>
<feature type="transmembrane region" description="Helical" evidence="1">
    <location>
        <begin position="304"/>
        <end position="335"/>
    </location>
</feature>
<organism evidence="3 4">
    <name type="scientific">Dorea phocaeensis</name>
    <dbReference type="NCBI Taxonomy" id="2040291"/>
    <lineage>
        <taxon>Bacteria</taxon>
        <taxon>Bacillati</taxon>
        <taxon>Bacillota</taxon>
        <taxon>Clostridia</taxon>
        <taxon>Lachnospirales</taxon>
        <taxon>Lachnospiraceae</taxon>
        <taxon>Dorea</taxon>
    </lineage>
</organism>
<dbReference type="Pfam" id="PF09546">
    <property type="entry name" value="Spore_III_AE"/>
    <property type="match status" value="1"/>
</dbReference>
<name>A0A850HB92_9FIRM</name>
<feature type="transmembrane region" description="Helical" evidence="1">
    <location>
        <begin position="158"/>
        <end position="176"/>
    </location>
</feature>
<proteinExistence type="predicted"/>
<evidence type="ECO:0000313" key="5">
    <source>
        <dbReference type="Proteomes" id="UP000701680"/>
    </source>
</evidence>
<dbReference type="OrthoDB" id="1706761at2"/>
<gene>
    <name evidence="3" type="ORF">G5A66_00915</name>
    <name evidence="2" type="ORF">G5A75_01895</name>
</gene>
<dbReference type="Proteomes" id="UP000528555">
    <property type="component" value="Unassembled WGS sequence"/>
</dbReference>
<keyword evidence="1" id="KW-0472">Membrane</keyword>
<comment type="caution">
    <text evidence="3">The sequence shown here is derived from an EMBL/GenBank/DDBJ whole genome shotgun (WGS) entry which is preliminary data.</text>
</comment>
<evidence type="ECO:0000313" key="4">
    <source>
        <dbReference type="Proteomes" id="UP000528555"/>
    </source>
</evidence>
<feature type="transmembrane region" description="Helical" evidence="1">
    <location>
        <begin position="188"/>
        <end position="212"/>
    </location>
</feature>
<feature type="transmembrane region" description="Helical" evidence="1">
    <location>
        <begin position="356"/>
        <end position="378"/>
    </location>
</feature>
<sequence>MSGRKYCTVLLLLLFFAGASLKVEAYEEERSPEMEEMLTQFDFSKMDQSLSELFPEEKLRFQDVLDLVLSGEQELSGSLVNRLIKDQVGYAYRSCRDNLIHILVIALVAAVFHQLAGALKSTQIAEIGFYVLYLLLVALSLNSFGVVVEWAAESLEDLTGFMGVFCPLYFLAVTIAKGSVTSAAFYQIVLFLIFLVEVLIAKVLLPLIHVYMMMNILNHLSNEAYLSRFSKLIETVVSWALKTLLACVVGINVIQGMISPAIDSVKQSVITRGAEAIPGVGDALGGMAEVALGTAVLIKNGMGMAGAVFCILICLVPIIQTALLAFLYQLAAAVIQPVCDPRIAGCIESVSEGCRLMLKVISTTALLFLLTIAIVTAVTSMG</sequence>